<keyword evidence="1" id="KW-0597">Phosphoprotein</keyword>
<dbReference type="CDD" id="cd00156">
    <property type="entry name" value="REC"/>
    <property type="match status" value="1"/>
</dbReference>
<organism evidence="3 4">
    <name type="scientific">Longibaculum muris</name>
    <dbReference type="NCBI Taxonomy" id="1796628"/>
    <lineage>
        <taxon>Bacteria</taxon>
        <taxon>Bacillati</taxon>
        <taxon>Bacillota</taxon>
        <taxon>Erysipelotrichia</taxon>
        <taxon>Erysipelotrichales</taxon>
        <taxon>Coprobacillaceae</taxon>
        <taxon>Longibaculum</taxon>
    </lineage>
</organism>
<reference evidence="3 4" key="1">
    <citation type="submission" date="2019-03" db="EMBL/GenBank/DDBJ databases">
        <title>Genomic Encyclopedia of Type Strains, Phase IV (KMG-IV): sequencing the most valuable type-strain genomes for metagenomic binning, comparative biology and taxonomic classification.</title>
        <authorList>
            <person name="Goeker M."/>
        </authorList>
    </citation>
    <scope>NUCLEOTIDE SEQUENCE [LARGE SCALE GENOMIC DNA]</scope>
    <source>
        <strain evidence="3 4">DSM 29487</strain>
    </source>
</reference>
<sequence length="225" mass="26813">MNIVIVDDEPMILNIIQKQLQYIHDKDIETYSFTSIQDMQKARVPIDLLLLDIDMPDCDGITYSKEHRDMKIIFVTSQGQRMKEAFGYNVYGFVEKDHLKEELCQKVIEVIKELKQERTIELKTDLGCFQFYLKDIVYGQYLSDRRISFVVNQKSYIYKGKTFKEFVEMLGDGFYFIDRDTFINMDHVIGIVNNQVILKDIHQKLIISSRRQKEVKDIFLRRKRK</sequence>
<name>A0A4V2W5P9_9FIRM</name>
<dbReference type="InterPro" id="IPR007492">
    <property type="entry name" value="LytTR_DNA-bd_dom"/>
</dbReference>
<comment type="caution">
    <text evidence="3">The sequence shown here is derived from an EMBL/GenBank/DDBJ whole genome shotgun (WGS) entry which is preliminary data.</text>
</comment>
<dbReference type="Gene3D" id="3.40.50.2300">
    <property type="match status" value="1"/>
</dbReference>
<dbReference type="Proteomes" id="UP000295515">
    <property type="component" value="Unassembled WGS sequence"/>
</dbReference>
<evidence type="ECO:0000313" key="4">
    <source>
        <dbReference type="Proteomes" id="UP000295515"/>
    </source>
</evidence>
<dbReference type="InterPro" id="IPR046947">
    <property type="entry name" value="LytR-like"/>
</dbReference>
<dbReference type="SMART" id="SM00850">
    <property type="entry name" value="LytTR"/>
    <property type="match status" value="1"/>
</dbReference>
<evidence type="ECO:0000259" key="2">
    <source>
        <dbReference type="PROSITE" id="PS50110"/>
    </source>
</evidence>
<protein>
    <submittedName>
        <fullName evidence="3">LytTR family two component transcriptional regulator</fullName>
    </submittedName>
</protein>
<dbReference type="PANTHER" id="PTHR37299">
    <property type="entry name" value="TRANSCRIPTIONAL REGULATOR-RELATED"/>
    <property type="match status" value="1"/>
</dbReference>
<dbReference type="GO" id="GO:0003677">
    <property type="term" value="F:DNA binding"/>
    <property type="evidence" value="ECO:0007669"/>
    <property type="project" value="InterPro"/>
</dbReference>
<accession>A0A4V2W5P9</accession>
<dbReference type="SMART" id="SM00448">
    <property type="entry name" value="REC"/>
    <property type="match status" value="1"/>
</dbReference>
<feature type="domain" description="Response regulatory" evidence="2">
    <location>
        <begin position="2"/>
        <end position="111"/>
    </location>
</feature>
<evidence type="ECO:0000256" key="1">
    <source>
        <dbReference type="PROSITE-ProRule" id="PRU00169"/>
    </source>
</evidence>
<dbReference type="InterPro" id="IPR011006">
    <property type="entry name" value="CheY-like_superfamily"/>
</dbReference>
<feature type="modified residue" description="4-aspartylphosphate" evidence="1">
    <location>
        <position position="52"/>
    </location>
</feature>
<dbReference type="AlphaFoldDB" id="A0A4V2W5P9"/>
<proteinExistence type="predicted"/>
<keyword evidence="4" id="KW-1185">Reference proteome</keyword>
<dbReference type="EMBL" id="SMCQ01000006">
    <property type="protein sequence ID" value="TCW00703.1"/>
    <property type="molecule type" value="Genomic_DNA"/>
</dbReference>
<dbReference type="PROSITE" id="PS50110">
    <property type="entry name" value="RESPONSE_REGULATORY"/>
    <property type="match status" value="1"/>
</dbReference>
<dbReference type="GO" id="GO:0000156">
    <property type="term" value="F:phosphorelay response regulator activity"/>
    <property type="evidence" value="ECO:0007669"/>
    <property type="project" value="InterPro"/>
</dbReference>
<dbReference type="SUPFAM" id="SSF52172">
    <property type="entry name" value="CheY-like"/>
    <property type="match status" value="1"/>
</dbReference>
<gene>
    <name evidence="3" type="ORF">EDD60_10633</name>
</gene>
<dbReference type="PANTHER" id="PTHR37299:SF1">
    <property type="entry name" value="STAGE 0 SPORULATION PROTEIN A HOMOLOG"/>
    <property type="match status" value="1"/>
</dbReference>
<dbReference type="Gene3D" id="2.40.50.1020">
    <property type="entry name" value="LytTr DNA-binding domain"/>
    <property type="match status" value="1"/>
</dbReference>
<dbReference type="Pfam" id="PF04397">
    <property type="entry name" value="LytTR"/>
    <property type="match status" value="1"/>
</dbReference>
<dbReference type="RefSeq" id="WP_066448106.1">
    <property type="nucleotide sequence ID" value="NZ_JANKBF010000004.1"/>
</dbReference>
<dbReference type="GeneID" id="98914998"/>
<evidence type="ECO:0000313" key="3">
    <source>
        <dbReference type="EMBL" id="TCW00703.1"/>
    </source>
</evidence>
<dbReference type="Pfam" id="PF00072">
    <property type="entry name" value="Response_reg"/>
    <property type="match status" value="1"/>
</dbReference>
<dbReference type="InterPro" id="IPR001789">
    <property type="entry name" value="Sig_transdc_resp-reg_receiver"/>
</dbReference>